<dbReference type="CDD" id="cd01949">
    <property type="entry name" value="GGDEF"/>
    <property type="match status" value="1"/>
</dbReference>
<dbReference type="FunFam" id="3.30.70.270:FF:000001">
    <property type="entry name" value="Diguanylate cyclase domain protein"/>
    <property type="match status" value="1"/>
</dbReference>
<evidence type="ECO:0000256" key="2">
    <source>
        <dbReference type="ARBA" id="ARBA00012528"/>
    </source>
</evidence>
<dbReference type="PANTHER" id="PTHR45138">
    <property type="entry name" value="REGULATORY COMPONENTS OF SENSORY TRANSDUCTION SYSTEM"/>
    <property type="match status" value="1"/>
</dbReference>
<dbReference type="PROSITE" id="PS50113">
    <property type="entry name" value="PAC"/>
    <property type="match status" value="1"/>
</dbReference>
<evidence type="ECO:0000256" key="3">
    <source>
        <dbReference type="ARBA" id="ARBA00034247"/>
    </source>
</evidence>
<dbReference type="HOGENOM" id="CLU_000445_11_24_6"/>
<evidence type="ECO:0000259" key="5">
    <source>
        <dbReference type="PROSITE" id="PS50113"/>
    </source>
</evidence>
<dbReference type="SMART" id="SM00267">
    <property type="entry name" value="GGDEF"/>
    <property type="match status" value="1"/>
</dbReference>
<dbReference type="InterPro" id="IPR043128">
    <property type="entry name" value="Rev_trsase/Diguanyl_cyclase"/>
</dbReference>
<dbReference type="InterPro" id="IPR000700">
    <property type="entry name" value="PAS-assoc_C"/>
</dbReference>
<dbReference type="EMBL" id="LN554847">
    <property type="protein sequence ID" value="CED57509.1"/>
    <property type="molecule type" value="Genomic_DNA"/>
</dbReference>
<proteinExistence type="predicted"/>
<dbReference type="STRING" id="80852.AWOD_II_0886"/>
<evidence type="ECO:0000259" key="4">
    <source>
        <dbReference type="PROSITE" id="PS50112"/>
    </source>
</evidence>
<dbReference type="Gene3D" id="3.30.450.20">
    <property type="entry name" value="PAS domain"/>
    <property type="match status" value="1"/>
</dbReference>
<dbReference type="NCBIfam" id="TIGR00229">
    <property type="entry name" value="sensory_box"/>
    <property type="match status" value="1"/>
</dbReference>
<dbReference type="Pfam" id="PF00989">
    <property type="entry name" value="PAS"/>
    <property type="match status" value="1"/>
</dbReference>
<dbReference type="GeneID" id="28543140"/>
<feature type="domain" description="GGDEF" evidence="6">
    <location>
        <begin position="335"/>
        <end position="465"/>
    </location>
</feature>
<organism evidence="7 8">
    <name type="scientific">Aliivibrio wodanis</name>
    <dbReference type="NCBI Taxonomy" id="80852"/>
    <lineage>
        <taxon>Bacteria</taxon>
        <taxon>Pseudomonadati</taxon>
        <taxon>Pseudomonadota</taxon>
        <taxon>Gammaproteobacteria</taxon>
        <taxon>Vibrionales</taxon>
        <taxon>Vibrionaceae</taxon>
        <taxon>Aliivibrio</taxon>
    </lineage>
</organism>
<dbReference type="InterPro" id="IPR013767">
    <property type="entry name" value="PAS_fold"/>
</dbReference>
<dbReference type="GO" id="GO:0052621">
    <property type="term" value="F:diguanylate cyclase activity"/>
    <property type="evidence" value="ECO:0007669"/>
    <property type="project" value="UniProtKB-EC"/>
</dbReference>
<name>A0A090ID65_9GAMM</name>
<dbReference type="SUPFAM" id="SSF55781">
    <property type="entry name" value="GAF domain-like"/>
    <property type="match status" value="1"/>
</dbReference>
<dbReference type="EC" id="2.7.7.65" evidence="2"/>
<keyword evidence="8" id="KW-1185">Reference proteome</keyword>
<evidence type="ECO:0000313" key="8">
    <source>
        <dbReference type="Proteomes" id="UP000032427"/>
    </source>
</evidence>
<dbReference type="Pfam" id="PF01590">
    <property type="entry name" value="GAF"/>
    <property type="match status" value="1"/>
</dbReference>
<dbReference type="PROSITE" id="PS50887">
    <property type="entry name" value="GGDEF"/>
    <property type="match status" value="1"/>
</dbReference>
<dbReference type="PROSITE" id="PS50112">
    <property type="entry name" value="PAS"/>
    <property type="match status" value="1"/>
</dbReference>
<dbReference type="NCBIfam" id="TIGR00254">
    <property type="entry name" value="GGDEF"/>
    <property type="match status" value="1"/>
</dbReference>
<dbReference type="SUPFAM" id="SSF55073">
    <property type="entry name" value="Nucleotide cyclase"/>
    <property type="match status" value="1"/>
</dbReference>
<dbReference type="AlphaFoldDB" id="A0A090ID65"/>
<comment type="catalytic activity">
    <reaction evidence="3">
        <text>2 GTP = 3',3'-c-di-GMP + 2 diphosphate</text>
        <dbReference type="Rhea" id="RHEA:24898"/>
        <dbReference type="ChEBI" id="CHEBI:33019"/>
        <dbReference type="ChEBI" id="CHEBI:37565"/>
        <dbReference type="ChEBI" id="CHEBI:58805"/>
        <dbReference type="EC" id="2.7.7.65"/>
    </reaction>
</comment>
<dbReference type="Pfam" id="PF00990">
    <property type="entry name" value="GGDEF"/>
    <property type="match status" value="1"/>
</dbReference>
<dbReference type="PANTHER" id="PTHR45138:SF9">
    <property type="entry name" value="DIGUANYLATE CYCLASE DGCM-RELATED"/>
    <property type="match status" value="1"/>
</dbReference>
<dbReference type="Gene3D" id="3.30.450.40">
    <property type="match status" value="1"/>
</dbReference>
<evidence type="ECO:0000256" key="1">
    <source>
        <dbReference type="ARBA" id="ARBA00001946"/>
    </source>
</evidence>
<dbReference type="Proteomes" id="UP000032427">
    <property type="component" value="Chromosome 2"/>
</dbReference>
<dbReference type="InterPro" id="IPR035965">
    <property type="entry name" value="PAS-like_dom_sf"/>
</dbReference>
<reference evidence="8" key="1">
    <citation type="submission" date="2014-09" db="EMBL/GenBank/DDBJ databases">
        <authorList>
            <person name="Hjerde E."/>
        </authorList>
    </citation>
    <scope>NUCLEOTIDE SEQUENCE [LARGE SCALE GENOMIC DNA]</scope>
    <source>
        <strain evidence="8">06/09/139</strain>
    </source>
</reference>
<dbReference type="SUPFAM" id="SSF55785">
    <property type="entry name" value="PYP-like sensor domain (PAS domain)"/>
    <property type="match status" value="1"/>
</dbReference>
<dbReference type="InterPro" id="IPR050469">
    <property type="entry name" value="Diguanylate_Cyclase"/>
</dbReference>
<dbReference type="OrthoDB" id="5800589at2"/>
<sequence>MNNKEITTPINLNPDTLSLVFEHLDSAIILSSLERRIVSMNKAAQEIFGYDIKELKYKSTRILYTDEEQFKTQGKKWFNPSASYSNETRIVNYKTKSGRIFKGQTTGGPIKNEVDKSIFFVVIVKDDSSRIDAEDTLNILHTITSSRQLSFEQRIIAILKLGCNHFGLPIGIFSQIIDNKYIIQHAIHPDDSLDTGLIFDLGITYCSHVYKANDVQGFHHVSDSLIKTHPCFENFGLEAYLGAPIFVDGDRFGTLNFSSPNPTRPFIRQDIELVRLFAEWVGHEIARNNDLNALKKAHQQLELIANTDALTGLANRGSIECALKESIKAYQHLHCDLTIAIFDFDYFKSINDTYGHDAGDSALKQFSSIVKRLCRKEDLYGRWGGEEFLAIYPNTDLDGTKILLNRLTQELSNSGIVYQEQKINLTTSIGVTSLRPEDNHTEFLKRADSLLYKAKSNGRNRIETG</sequence>
<dbReference type="GO" id="GO:0006355">
    <property type="term" value="P:regulation of DNA-templated transcription"/>
    <property type="evidence" value="ECO:0007669"/>
    <property type="project" value="InterPro"/>
</dbReference>
<comment type="cofactor">
    <cofactor evidence="1">
        <name>Mg(2+)</name>
        <dbReference type="ChEBI" id="CHEBI:18420"/>
    </cofactor>
</comment>
<accession>A0A090ID65</accession>
<dbReference type="InterPro" id="IPR029787">
    <property type="entry name" value="Nucleotide_cyclase"/>
</dbReference>
<protein>
    <recommendedName>
        <fullName evidence="2">diguanylate cyclase</fullName>
        <ecNumber evidence="2">2.7.7.65</ecNumber>
    </recommendedName>
</protein>
<dbReference type="InterPro" id="IPR003018">
    <property type="entry name" value="GAF"/>
</dbReference>
<dbReference type="InterPro" id="IPR029016">
    <property type="entry name" value="GAF-like_dom_sf"/>
</dbReference>
<evidence type="ECO:0000259" key="6">
    <source>
        <dbReference type="PROSITE" id="PS50887"/>
    </source>
</evidence>
<dbReference type="InterPro" id="IPR000014">
    <property type="entry name" value="PAS"/>
</dbReference>
<feature type="domain" description="PAS" evidence="4">
    <location>
        <begin position="13"/>
        <end position="55"/>
    </location>
</feature>
<dbReference type="InterPro" id="IPR000160">
    <property type="entry name" value="GGDEF_dom"/>
</dbReference>
<dbReference type="PATRIC" id="fig|80852.17.peg.3677"/>
<dbReference type="Gene3D" id="3.30.70.270">
    <property type="match status" value="1"/>
</dbReference>
<dbReference type="CDD" id="cd00130">
    <property type="entry name" value="PAS"/>
    <property type="match status" value="1"/>
</dbReference>
<dbReference type="KEGG" id="awd:AWOD_II_0886"/>
<gene>
    <name evidence="7" type="ORF">AWOD_II_0886</name>
</gene>
<feature type="domain" description="PAC" evidence="5">
    <location>
        <begin position="84"/>
        <end position="139"/>
    </location>
</feature>
<evidence type="ECO:0000313" key="7">
    <source>
        <dbReference type="EMBL" id="CED57509.1"/>
    </source>
</evidence>